<proteinExistence type="predicted"/>
<dbReference type="AlphaFoldDB" id="A0A563U892"/>
<reference evidence="1 2" key="1">
    <citation type="submission" date="2019-07" db="EMBL/GenBank/DDBJ databases">
        <authorList>
            <person name="Kim J."/>
        </authorList>
    </citation>
    <scope>NUCLEOTIDE SEQUENCE [LARGE SCALE GENOMIC DNA]</scope>
    <source>
        <strain evidence="2">dk17</strain>
    </source>
</reference>
<accession>A0A563U892</accession>
<dbReference type="Proteomes" id="UP000320042">
    <property type="component" value="Unassembled WGS sequence"/>
</dbReference>
<keyword evidence="2" id="KW-1185">Reference proteome</keyword>
<dbReference type="EMBL" id="VOEJ01000006">
    <property type="protein sequence ID" value="TWR27509.1"/>
    <property type="molecule type" value="Genomic_DNA"/>
</dbReference>
<dbReference type="SUPFAM" id="SSF52402">
    <property type="entry name" value="Adenine nucleotide alpha hydrolases-like"/>
    <property type="match status" value="1"/>
</dbReference>
<evidence type="ECO:0000313" key="2">
    <source>
        <dbReference type="Proteomes" id="UP000320042"/>
    </source>
</evidence>
<protein>
    <recommendedName>
        <fullName evidence="3">UspA domain-containing protein</fullName>
    </recommendedName>
</protein>
<organism evidence="1 2">
    <name type="scientific">Mucilaginibacter pallidiroseus</name>
    <dbReference type="NCBI Taxonomy" id="2599295"/>
    <lineage>
        <taxon>Bacteria</taxon>
        <taxon>Pseudomonadati</taxon>
        <taxon>Bacteroidota</taxon>
        <taxon>Sphingobacteriia</taxon>
        <taxon>Sphingobacteriales</taxon>
        <taxon>Sphingobacteriaceae</taxon>
        <taxon>Mucilaginibacter</taxon>
    </lineage>
</organism>
<evidence type="ECO:0000313" key="1">
    <source>
        <dbReference type="EMBL" id="TWR27509.1"/>
    </source>
</evidence>
<dbReference type="RefSeq" id="WP_146382476.1">
    <property type="nucleotide sequence ID" value="NZ_VOEJ01000006.1"/>
</dbReference>
<comment type="caution">
    <text evidence="1">The sequence shown here is derived from an EMBL/GenBank/DDBJ whole genome shotgun (WGS) entry which is preliminary data.</text>
</comment>
<dbReference type="OrthoDB" id="893860at2"/>
<name>A0A563U892_9SPHI</name>
<sequence>MKTILIPTDYQPEAFDSIPVLINQLQFEELNLVFLHMFKLSDSATELMMLSRRSREFEKVSEGFYRRGNELREQYSQVNSIKIEFLYGSTLSMFRNFLEEQQIDMILEREACSFSQIHKSSIDPMVLLQKSGLPVLKLNKNQRRSVNAIAEDEQEPHLSEIEG</sequence>
<evidence type="ECO:0008006" key="3">
    <source>
        <dbReference type="Google" id="ProtNLM"/>
    </source>
</evidence>
<gene>
    <name evidence="1" type="ORF">FPZ43_13625</name>
</gene>